<keyword evidence="4" id="KW-0540">Nuclease</keyword>
<evidence type="ECO:0000313" key="4">
    <source>
        <dbReference type="EMBL" id="SFL52312.1"/>
    </source>
</evidence>
<dbReference type="InterPro" id="IPR041796">
    <property type="entry name" value="Mre11_N"/>
</dbReference>
<dbReference type="SUPFAM" id="SSF56300">
    <property type="entry name" value="Metallo-dependent phosphatases"/>
    <property type="match status" value="1"/>
</dbReference>
<keyword evidence="1" id="KW-0378">Hydrolase</keyword>
<dbReference type="EMBL" id="FOTI01000016">
    <property type="protein sequence ID" value="SFL52312.1"/>
    <property type="molecule type" value="Genomic_DNA"/>
</dbReference>
<sequence length="440" mass="50688">MPNLIKFIHTADIHLGKKLSYNGEPGPELSNILSTAVETAFSRLVKLAIQEKVDFIVIAGDLYDRETHSIKASRFFRQQCLLLAEEDILVYIISGNHDPAAEINLPFSLPENVCFFSSEEVEIKEYKRDGKTLARILGQSYRQKFESRSMYNFYTPADNNVFNLALLHTALDPESRRYVPVSQSDLISKKEINYWALGHIHYFQLLNKSPHICYSGTIQGRDTNEIGSRGAVMVEVDDNFSIKTKFWQLAPVVYQELNLDLEKLAGQITNLSELEQLLNNESEKLLTKLTSSDQDYEYQEQLYIIRYLIKGRSAVNKFLANDQLEIEAELLEQLRKNFSNGKTAIWPDSLAIRTANPLPNLAKLKQNNDIFQELDLMLAKFGNETKFKHELLAEWGKIWQGDQDQEDREIDRFYPEEKFINEILAEAEKIIISELFEDGD</sequence>
<dbReference type="Pfam" id="PF00149">
    <property type="entry name" value="Metallophos"/>
    <property type="match status" value="1"/>
</dbReference>
<organism evidence="4 5">
    <name type="scientific">Halanaerobium salsuginis</name>
    <dbReference type="NCBI Taxonomy" id="29563"/>
    <lineage>
        <taxon>Bacteria</taxon>
        <taxon>Bacillati</taxon>
        <taxon>Bacillota</taxon>
        <taxon>Clostridia</taxon>
        <taxon>Halanaerobiales</taxon>
        <taxon>Halanaerobiaceae</taxon>
        <taxon>Halanaerobium</taxon>
    </lineage>
</organism>
<accession>A0A1I4ID70</accession>
<dbReference type="PANTHER" id="PTHR30337">
    <property type="entry name" value="COMPONENT OF ATP-DEPENDENT DSDNA EXONUCLEASE"/>
    <property type="match status" value="1"/>
</dbReference>
<dbReference type="InterPro" id="IPR004843">
    <property type="entry name" value="Calcineurin-like_PHP"/>
</dbReference>
<proteinExistence type="predicted"/>
<feature type="domain" description="Calcineurin-like phosphoesterase" evidence="3">
    <location>
        <begin position="5"/>
        <end position="202"/>
    </location>
</feature>
<dbReference type="InterPro" id="IPR050535">
    <property type="entry name" value="DNA_Repair-Maintenance_Comp"/>
</dbReference>
<dbReference type="OrthoDB" id="9773856at2"/>
<evidence type="ECO:0000256" key="2">
    <source>
        <dbReference type="SAM" id="Coils"/>
    </source>
</evidence>
<dbReference type="RefSeq" id="WP_089861367.1">
    <property type="nucleotide sequence ID" value="NZ_FOTI01000016.1"/>
</dbReference>
<keyword evidence="4" id="KW-0269">Exonuclease</keyword>
<dbReference type="PANTHER" id="PTHR30337:SF7">
    <property type="entry name" value="PHOSPHOESTERASE"/>
    <property type="match status" value="1"/>
</dbReference>
<evidence type="ECO:0000259" key="3">
    <source>
        <dbReference type="Pfam" id="PF00149"/>
    </source>
</evidence>
<keyword evidence="2" id="KW-0175">Coiled coil</keyword>
<evidence type="ECO:0000313" key="5">
    <source>
        <dbReference type="Proteomes" id="UP000199006"/>
    </source>
</evidence>
<evidence type="ECO:0000256" key="1">
    <source>
        <dbReference type="ARBA" id="ARBA00022801"/>
    </source>
</evidence>
<dbReference type="Proteomes" id="UP000199006">
    <property type="component" value="Unassembled WGS sequence"/>
</dbReference>
<name>A0A1I4ID70_9FIRM</name>
<dbReference type="STRING" id="29563.SAMN02983006_01388"/>
<dbReference type="InterPro" id="IPR029052">
    <property type="entry name" value="Metallo-depent_PP-like"/>
</dbReference>
<dbReference type="AlphaFoldDB" id="A0A1I4ID70"/>
<reference evidence="4 5" key="1">
    <citation type="submission" date="2016-10" db="EMBL/GenBank/DDBJ databases">
        <authorList>
            <person name="de Groot N.N."/>
        </authorList>
    </citation>
    <scope>NUCLEOTIDE SEQUENCE [LARGE SCALE GENOMIC DNA]</scope>
    <source>
        <strain evidence="4 5">ATCC 51327</strain>
    </source>
</reference>
<dbReference type="CDD" id="cd00840">
    <property type="entry name" value="MPP_Mre11_N"/>
    <property type="match status" value="1"/>
</dbReference>
<dbReference type="Gene3D" id="3.60.21.10">
    <property type="match status" value="1"/>
</dbReference>
<dbReference type="GO" id="GO:0004527">
    <property type="term" value="F:exonuclease activity"/>
    <property type="evidence" value="ECO:0007669"/>
    <property type="project" value="UniProtKB-KW"/>
</dbReference>
<protein>
    <submittedName>
        <fullName evidence="4">DNA repair exonuclease SbcCD nuclease subunit</fullName>
    </submittedName>
</protein>
<keyword evidence="5" id="KW-1185">Reference proteome</keyword>
<feature type="coiled-coil region" evidence="2">
    <location>
        <begin position="254"/>
        <end position="284"/>
    </location>
</feature>
<gene>
    <name evidence="4" type="ORF">SAMN02983006_01388</name>
</gene>